<accession>A0A0P8AFN8</accession>
<reference evidence="1 2" key="1">
    <citation type="submission" date="2015-09" db="EMBL/GenBank/DDBJ databases">
        <title>A metagenomics-based metabolic model of nitrate-dependent anaerobic oxidation of methane by Methanoperedens-like archaea.</title>
        <authorList>
            <person name="Arshad A."/>
            <person name="Speth D.R."/>
            <person name="De Graaf R.M."/>
            <person name="Op Den Camp H.J."/>
            <person name="Jetten M.S."/>
            <person name="Welte C.U."/>
        </authorList>
    </citation>
    <scope>NUCLEOTIDE SEQUENCE [LARGE SCALE GENOMIC DNA]</scope>
</reference>
<sequence>MDRDHNSSMNILNEGLKQIGTVRTELTPVDIESSTLMSLRYLNSIPYVKASLVYESGSFTALA</sequence>
<name>A0A0P8AFN8_9EURY</name>
<protein>
    <submittedName>
        <fullName evidence="1">Uncharacterized protein</fullName>
    </submittedName>
</protein>
<dbReference type="Proteomes" id="UP000050360">
    <property type="component" value="Unassembled WGS sequence"/>
</dbReference>
<dbReference type="AlphaFoldDB" id="A0A0P8AFN8"/>
<evidence type="ECO:0000313" key="1">
    <source>
        <dbReference type="EMBL" id="KPQ43116.1"/>
    </source>
</evidence>
<organism evidence="1 2">
    <name type="scientific">Candidatus Methanoperedens nitratireducens</name>
    <dbReference type="NCBI Taxonomy" id="1392998"/>
    <lineage>
        <taxon>Archaea</taxon>
        <taxon>Methanobacteriati</taxon>
        <taxon>Methanobacteriota</taxon>
        <taxon>Stenosarchaea group</taxon>
        <taxon>Methanomicrobia</taxon>
        <taxon>Methanosarcinales</taxon>
        <taxon>ANME-2 cluster</taxon>
        <taxon>Candidatus Methanoperedentaceae</taxon>
        <taxon>Candidatus Methanoperedens</taxon>
    </lineage>
</organism>
<comment type="caution">
    <text evidence="1">The sequence shown here is derived from an EMBL/GenBank/DDBJ whole genome shotgun (WGS) entry which is preliminary data.</text>
</comment>
<gene>
    <name evidence="1" type="ORF">MPEBLZ_02340</name>
</gene>
<evidence type="ECO:0000313" key="2">
    <source>
        <dbReference type="Proteomes" id="UP000050360"/>
    </source>
</evidence>
<dbReference type="EMBL" id="LKCM01000179">
    <property type="protein sequence ID" value="KPQ43116.1"/>
    <property type="molecule type" value="Genomic_DNA"/>
</dbReference>
<proteinExistence type="predicted"/>